<dbReference type="AlphaFoldDB" id="A0A1U7VD36"/>
<feature type="non-terminal residue" evidence="8">
    <location>
        <position position="128"/>
    </location>
</feature>
<organism evidence="7 8">
    <name type="scientific">Nicotiana sylvestris</name>
    <name type="common">Wood tobacco</name>
    <name type="synonym">South American tobacco</name>
    <dbReference type="NCBI Taxonomy" id="4096"/>
    <lineage>
        <taxon>Eukaryota</taxon>
        <taxon>Viridiplantae</taxon>
        <taxon>Streptophyta</taxon>
        <taxon>Embryophyta</taxon>
        <taxon>Tracheophyta</taxon>
        <taxon>Spermatophyta</taxon>
        <taxon>Magnoliopsida</taxon>
        <taxon>eudicotyledons</taxon>
        <taxon>Gunneridae</taxon>
        <taxon>Pentapetalae</taxon>
        <taxon>asterids</taxon>
        <taxon>lamiids</taxon>
        <taxon>Solanales</taxon>
        <taxon>Solanaceae</taxon>
        <taxon>Nicotianoideae</taxon>
        <taxon>Nicotianeae</taxon>
        <taxon>Nicotiana</taxon>
    </lineage>
</organism>
<keyword evidence="4 6" id="KW-0964">Secreted</keyword>
<dbReference type="InterPro" id="IPR010264">
    <property type="entry name" value="Self-incomp_S1"/>
</dbReference>
<evidence type="ECO:0000256" key="5">
    <source>
        <dbReference type="ARBA" id="ARBA00022729"/>
    </source>
</evidence>
<comment type="similarity">
    <text evidence="2 6">Belongs to the plant self-incompatibility (S1) protein family.</text>
</comment>
<evidence type="ECO:0000313" key="7">
    <source>
        <dbReference type="Proteomes" id="UP000189701"/>
    </source>
</evidence>
<evidence type="ECO:0000256" key="6">
    <source>
        <dbReference type="RuleBase" id="RU367044"/>
    </source>
</evidence>
<protein>
    <recommendedName>
        <fullName evidence="6">S-protein homolog</fullName>
    </recommendedName>
</protein>
<evidence type="ECO:0000256" key="3">
    <source>
        <dbReference type="ARBA" id="ARBA00022471"/>
    </source>
</evidence>
<sequence length="128" mass="15157">MPFATTQTVYIIDALSYDISKPLTVRCQSKDDDLGNKTFNARYKVLHPNEEFSFSFRRKVLIGSTLYFCHFWWENKDKSFEVFNNHIAEKDCGNVNGDLDECYWRVQADGFYFGAHRYPPPPYWMKES</sequence>
<accession>A0A1U7VD36</accession>
<proteinExistence type="inferred from homology"/>
<evidence type="ECO:0000313" key="8">
    <source>
        <dbReference type="RefSeq" id="XP_009762851.1"/>
    </source>
</evidence>
<dbReference type="GO" id="GO:0005576">
    <property type="term" value="C:extracellular region"/>
    <property type="evidence" value="ECO:0007669"/>
    <property type="project" value="UniProtKB-SubCell"/>
</dbReference>
<dbReference type="RefSeq" id="XP_009762851.1">
    <property type="nucleotide sequence ID" value="XM_009764549.1"/>
</dbReference>
<evidence type="ECO:0000256" key="1">
    <source>
        <dbReference type="ARBA" id="ARBA00004613"/>
    </source>
</evidence>
<dbReference type="eggNOG" id="ENOG502ST9X">
    <property type="taxonomic scope" value="Eukaryota"/>
</dbReference>
<dbReference type="GO" id="GO:0060320">
    <property type="term" value="P:rejection of self pollen"/>
    <property type="evidence" value="ECO:0007669"/>
    <property type="project" value="UniProtKB-KW"/>
</dbReference>
<name>A0A1U7VD36_NICSY</name>
<comment type="subcellular location">
    <subcellularLocation>
        <location evidence="1 6">Secreted</location>
    </subcellularLocation>
</comment>
<keyword evidence="7" id="KW-1185">Reference proteome</keyword>
<keyword evidence="3 6" id="KW-0713">Self-incompatibility</keyword>
<dbReference type="Pfam" id="PF05938">
    <property type="entry name" value="Self-incomp_S1"/>
    <property type="match status" value="1"/>
</dbReference>
<dbReference type="Proteomes" id="UP000189701">
    <property type="component" value="Unplaced"/>
</dbReference>
<gene>
    <name evidence="8" type="primary">LOC104214827</name>
</gene>
<keyword evidence="5" id="KW-0732">Signal</keyword>
<reference evidence="8" key="2">
    <citation type="submission" date="2025-08" db="UniProtKB">
        <authorList>
            <consortium name="RefSeq"/>
        </authorList>
    </citation>
    <scope>IDENTIFICATION</scope>
    <source>
        <tissue evidence="8">Leaf</tissue>
    </source>
</reference>
<reference evidence="7" key="1">
    <citation type="journal article" date="2013" name="Genome Biol.">
        <title>Reference genomes and transcriptomes of Nicotiana sylvestris and Nicotiana tomentosiformis.</title>
        <authorList>
            <person name="Sierro N."/>
            <person name="Battey J.N."/>
            <person name="Ouadi S."/>
            <person name="Bovet L."/>
            <person name="Goepfert S."/>
            <person name="Bakaher N."/>
            <person name="Peitsch M.C."/>
            <person name="Ivanov N.V."/>
        </authorList>
    </citation>
    <scope>NUCLEOTIDE SEQUENCE [LARGE SCALE GENOMIC DNA]</scope>
</reference>
<dbReference type="PANTHER" id="PTHR31232">
    <property type="match status" value="1"/>
</dbReference>
<dbReference type="PANTHER" id="PTHR31232:SF71">
    <property type="entry name" value="S-PROTEIN HOMOLOG"/>
    <property type="match status" value="1"/>
</dbReference>
<evidence type="ECO:0000256" key="2">
    <source>
        <dbReference type="ARBA" id="ARBA00005581"/>
    </source>
</evidence>
<evidence type="ECO:0000256" key="4">
    <source>
        <dbReference type="ARBA" id="ARBA00022525"/>
    </source>
</evidence>